<feature type="transmembrane region" description="Helical" evidence="2">
    <location>
        <begin position="203"/>
        <end position="222"/>
    </location>
</feature>
<accession>A0A6C0ALL1</accession>
<sequence length="595" mass="68500">MYLLIKLYSVRLHLFDYISGFFKFLSNIFFDTKKATVEGPFKMIFITLSAVILFGIAFLIRYNLFENLYVFYGLVFSLLFLFISSYLLFDTEIDGYNKGLGISSGEYPKRKKEGNEWESINLFAKFKWLFSAIFSIIVDNGIRLAIFIGVFIALMYLSFTSNILIKSFSNSVNILIGLGMLMLFYIATKNSVIVRILLDKDGIGAFFYHLIFAIPCLIMELGDYIKEDFKKTPMYFFFILLGLSMISIGYLVIPIIVKLYYTKNNSNNNDKNNLEAQRNELNRQKDEYLVIINRLKSEVNVNWDFIINNSLHTKNDDKKSKLNEYLLDLNFSDDTEKNSKNPKAKLGIKIITLTEAIDIIQENVPKILANEFNIDNINQKIKDIDSSLKMLKKNNNDNAVILQKMPVYLKSKRVLASASKLNKINNLQHPYNYAISFWTFIHPQPPSYNLAVNKFTTILDHSNVPRIIYRMKDNTLKIITLNMGNCDKQYGTCPNKQQEEVKEIYKTNKLPLQRWNHIVLNYSSGTLDVFINKKLVASKVNVAPSYLDTIPKITVGEDNGISGGICNVIYYQDELSMAKIELIYDALKDKSPPVV</sequence>
<evidence type="ECO:0000256" key="1">
    <source>
        <dbReference type="SAM" id="Coils"/>
    </source>
</evidence>
<dbReference type="Pfam" id="PF13385">
    <property type="entry name" value="Laminin_G_3"/>
    <property type="match status" value="1"/>
</dbReference>
<evidence type="ECO:0000313" key="3">
    <source>
        <dbReference type="EMBL" id="QHS80175.1"/>
    </source>
</evidence>
<name>A0A6C0ALL1_9ZZZZ</name>
<evidence type="ECO:0000256" key="2">
    <source>
        <dbReference type="SAM" id="Phobius"/>
    </source>
</evidence>
<feature type="transmembrane region" description="Helical" evidence="2">
    <location>
        <begin position="234"/>
        <end position="261"/>
    </location>
</feature>
<keyword evidence="2" id="KW-1133">Transmembrane helix</keyword>
<dbReference type="Gene3D" id="2.60.120.200">
    <property type="match status" value="1"/>
</dbReference>
<organism evidence="3">
    <name type="scientific">viral metagenome</name>
    <dbReference type="NCBI Taxonomy" id="1070528"/>
    <lineage>
        <taxon>unclassified sequences</taxon>
        <taxon>metagenomes</taxon>
        <taxon>organismal metagenomes</taxon>
    </lineage>
</organism>
<keyword evidence="2" id="KW-0472">Membrane</keyword>
<feature type="transmembrane region" description="Helical" evidence="2">
    <location>
        <begin position="12"/>
        <end position="30"/>
    </location>
</feature>
<feature type="transmembrane region" description="Helical" evidence="2">
    <location>
        <begin position="144"/>
        <end position="165"/>
    </location>
</feature>
<dbReference type="SUPFAM" id="SSF49899">
    <property type="entry name" value="Concanavalin A-like lectins/glucanases"/>
    <property type="match status" value="1"/>
</dbReference>
<feature type="transmembrane region" description="Helical" evidence="2">
    <location>
        <begin position="42"/>
        <end position="62"/>
    </location>
</feature>
<feature type="transmembrane region" description="Helical" evidence="2">
    <location>
        <begin position="68"/>
        <end position="89"/>
    </location>
</feature>
<reference evidence="3" key="1">
    <citation type="journal article" date="2020" name="Nature">
        <title>Giant virus diversity and host interactions through global metagenomics.</title>
        <authorList>
            <person name="Schulz F."/>
            <person name="Roux S."/>
            <person name="Paez-Espino D."/>
            <person name="Jungbluth S."/>
            <person name="Walsh D.A."/>
            <person name="Denef V.J."/>
            <person name="McMahon K.D."/>
            <person name="Konstantinidis K.T."/>
            <person name="Eloe-Fadrosh E.A."/>
            <person name="Kyrpides N.C."/>
            <person name="Woyke T."/>
        </authorList>
    </citation>
    <scope>NUCLEOTIDE SEQUENCE</scope>
    <source>
        <strain evidence="3">GVMAG-S-1039698-54</strain>
    </source>
</reference>
<protein>
    <submittedName>
        <fullName evidence="3">Uncharacterized protein</fullName>
    </submittedName>
</protein>
<keyword evidence="2" id="KW-0812">Transmembrane</keyword>
<dbReference type="InterPro" id="IPR013320">
    <property type="entry name" value="ConA-like_dom_sf"/>
</dbReference>
<dbReference type="EMBL" id="MN740675">
    <property type="protein sequence ID" value="QHS80175.1"/>
    <property type="molecule type" value="Genomic_DNA"/>
</dbReference>
<dbReference type="AlphaFoldDB" id="A0A6C0ALL1"/>
<feature type="coiled-coil region" evidence="1">
    <location>
        <begin position="264"/>
        <end position="298"/>
    </location>
</feature>
<keyword evidence="1" id="KW-0175">Coiled coil</keyword>
<proteinExistence type="predicted"/>
<feature type="transmembrane region" description="Helical" evidence="2">
    <location>
        <begin position="172"/>
        <end position="197"/>
    </location>
</feature>